<proteinExistence type="predicted"/>
<reference evidence="1 2" key="1">
    <citation type="submission" date="2018-06" db="EMBL/GenBank/DDBJ databases">
        <authorList>
            <consortium name="Pathogen Informatics"/>
            <person name="Doyle S."/>
        </authorList>
    </citation>
    <scope>NUCLEOTIDE SEQUENCE [LARGE SCALE GENOMIC DNA]</scope>
    <source>
        <strain evidence="1 2">NCTC12157</strain>
    </source>
</reference>
<accession>A0A377TF51</accession>
<organism evidence="1 2">
    <name type="scientific">Ewingella americana</name>
    <dbReference type="NCBI Taxonomy" id="41202"/>
    <lineage>
        <taxon>Bacteria</taxon>
        <taxon>Pseudomonadati</taxon>
        <taxon>Pseudomonadota</taxon>
        <taxon>Gammaproteobacteria</taxon>
        <taxon>Enterobacterales</taxon>
        <taxon>Yersiniaceae</taxon>
        <taxon>Ewingella</taxon>
    </lineage>
</organism>
<sequence length="54" mass="5802">MVFSGMMTGFPTMAITEAIEAASPSMWTVMAAPWCFKALKMAMPSKTSPPGELM</sequence>
<name>A0A377TF51_9GAMM</name>
<dbReference type="AlphaFoldDB" id="A0A377TF51"/>
<gene>
    <name evidence="1" type="ORF">NCTC12157_04947</name>
</gene>
<evidence type="ECO:0000313" key="1">
    <source>
        <dbReference type="EMBL" id="STS10348.1"/>
    </source>
</evidence>
<protein>
    <submittedName>
        <fullName evidence="1">Uncharacterized protein</fullName>
    </submittedName>
</protein>
<dbReference type="Proteomes" id="UP000254304">
    <property type="component" value="Unassembled WGS sequence"/>
</dbReference>
<dbReference type="EMBL" id="UGGO01000002">
    <property type="protein sequence ID" value="STS10348.1"/>
    <property type="molecule type" value="Genomic_DNA"/>
</dbReference>
<evidence type="ECO:0000313" key="2">
    <source>
        <dbReference type="Proteomes" id="UP000254304"/>
    </source>
</evidence>